<protein>
    <recommendedName>
        <fullName evidence="4">Serine/threonine-protein phosphatase</fullName>
        <ecNumber evidence="4">3.1.3.16</ecNumber>
    </recommendedName>
</protein>
<dbReference type="PROSITE" id="PS00125">
    <property type="entry name" value="SER_THR_PHOSPHATASE"/>
    <property type="match status" value="1"/>
</dbReference>
<name>A0AAV6IVZ9_9ERIC</name>
<accession>A0AAV6IVZ9</accession>
<gene>
    <name evidence="6" type="ORF">RHGRI_025649</name>
</gene>
<comment type="caution">
    <text evidence="6">The sequence shown here is derived from an EMBL/GenBank/DDBJ whole genome shotgun (WGS) entry which is preliminary data.</text>
</comment>
<reference evidence="6" key="1">
    <citation type="submission" date="2020-08" db="EMBL/GenBank/DDBJ databases">
        <title>Plant Genome Project.</title>
        <authorList>
            <person name="Zhang R.-G."/>
        </authorList>
    </citation>
    <scope>NUCLEOTIDE SEQUENCE</scope>
    <source>
        <strain evidence="6">WSP0</strain>
        <tissue evidence="6">Leaf</tissue>
    </source>
</reference>
<evidence type="ECO:0000259" key="5">
    <source>
        <dbReference type="PROSITE" id="PS00125"/>
    </source>
</evidence>
<dbReference type="PANTHER" id="PTHR45619">
    <property type="entry name" value="SERINE/THREONINE-PROTEIN PHOSPHATASE PP2A-RELATED"/>
    <property type="match status" value="1"/>
</dbReference>
<dbReference type="EMBL" id="JACTNZ010000009">
    <property type="protein sequence ID" value="KAG5530749.1"/>
    <property type="molecule type" value="Genomic_DNA"/>
</dbReference>
<dbReference type="GO" id="GO:0004722">
    <property type="term" value="F:protein serine/threonine phosphatase activity"/>
    <property type="evidence" value="ECO:0007669"/>
    <property type="project" value="UniProtKB-EC"/>
</dbReference>
<evidence type="ECO:0000256" key="3">
    <source>
        <dbReference type="ARBA" id="ARBA00023211"/>
    </source>
</evidence>
<dbReference type="InterPro" id="IPR010750">
    <property type="entry name" value="SGF29_tudor-like_dom"/>
</dbReference>
<comment type="catalytic activity">
    <reaction evidence="4">
        <text>O-phospho-L-threonyl-[protein] + H2O = L-threonyl-[protein] + phosphate</text>
        <dbReference type="Rhea" id="RHEA:47004"/>
        <dbReference type="Rhea" id="RHEA-COMP:11060"/>
        <dbReference type="Rhea" id="RHEA-COMP:11605"/>
        <dbReference type="ChEBI" id="CHEBI:15377"/>
        <dbReference type="ChEBI" id="CHEBI:30013"/>
        <dbReference type="ChEBI" id="CHEBI:43474"/>
        <dbReference type="ChEBI" id="CHEBI:61977"/>
        <dbReference type="EC" id="3.1.3.16"/>
    </reaction>
</comment>
<keyword evidence="3" id="KW-0464">Manganese</keyword>
<dbReference type="Pfam" id="PF07039">
    <property type="entry name" value="SGF29_Tudor"/>
    <property type="match status" value="1"/>
</dbReference>
<keyword evidence="1" id="KW-0479">Metal-binding</keyword>
<dbReference type="InterPro" id="IPR006186">
    <property type="entry name" value="Ser/Thr-sp_prot-phosphatase"/>
</dbReference>
<organism evidence="6 7">
    <name type="scientific">Rhododendron griersonianum</name>
    <dbReference type="NCBI Taxonomy" id="479676"/>
    <lineage>
        <taxon>Eukaryota</taxon>
        <taxon>Viridiplantae</taxon>
        <taxon>Streptophyta</taxon>
        <taxon>Embryophyta</taxon>
        <taxon>Tracheophyta</taxon>
        <taxon>Spermatophyta</taxon>
        <taxon>Magnoliopsida</taxon>
        <taxon>eudicotyledons</taxon>
        <taxon>Gunneridae</taxon>
        <taxon>Pentapetalae</taxon>
        <taxon>asterids</taxon>
        <taxon>Ericales</taxon>
        <taxon>Ericaceae</taxon>
        <taxon>Ericoideae</taxon>
        <taxon>Rhodoreae</taxon>
        <taxon>Rhododendron</taxon>
    </lineage>
</organism>
<dbReference type="SUPFAM" id="SSF56300">
    <property type="entry name" value="Metallo-dependent phosphatases"/>
    <property type="match status" value="1"/>
</dbReference>
<dbReference type="AlphaFoldDB" id="A0AAV6IVZ9"/>
<dbReference type="InterPro" id="IPR004843">
    <property type="entry name" value="Calcineurin-like_PHP"/>
</dbReference>
<dbReference type="Gene3D" id="3.60.21.10">
    <property type="match status" value="1"/>
</dbReference>
<evidence type="ECO:0000313" key="6">
    <source>
        <dbReference type="EMBL" id="KAG5530749.1"/>
    </source>
</evidence>
<dbReference type="InterPro" id="IPR036457">
    <property type="entry name" value="PPM-type-like_dom_sf"/>
</dbReference>
<dbReference type="SMART" id="SM00156">
    <property type="entry name" value="PP2Ac"/>
    <property type="match status" value="1"/>
</dbReference>
<sequence length="239" mass="26819">MRLRPSRHYCFCRCGGCSVGSRKLQGAPEEMEDADVVVVGFDDLGGFSYAAVFDGHTGFSPVKFLRFELCFDLGFVEVQAAYVIDHTFPKMDDISHVQDFRPGEKVLALYPVTTALYKATVVQPQTVATALYEDGSLPQRVVPFHKCPDTNYLFMADYVDRGYYSVETVTLLVGLKVRYPQRITILRGNHESRQVPLPFVSCWSCLSFYTSVGHVYKMNKRSDADCRGQILIGLHSSVA</sequence>
<dbReference type="PRINTS" id="PR00114">
    <property type="entry name" value="STPHPHTASE"/>
</dbReference>
<dbReference type="InterPro" id="IPR047129">
    <property type="entry name" value="PPA2-like"/>
</dbReference>
<dbReference type="Gene3D" id="3.60.40.10">
    <property type="entry name" value="PPM-type phosphatase domain"/>
    <property type="match status" value="1"/>
</dbReference>
<evidence type="ECO:0000256" key="4">
    <source>
        <dbReference type="RuleBase" id="RU004273"/>
    </source>
</evidence>
<comment type="similarity">
    <text evidence="4">Belongs to the PPP phosphatase family.</text>
</comment>
<dbReference type="SUPFAM" id="SSF81606">
    <property type="entry name" value="PP2C-like"/>
    <property type="match status" value="1"/>
</dbReference>
<keyword evidence="7" id="KW-1185">Reference proteome</keyword>
<evidence type="ECO:0000313" key="7">
    <source>
        <dbReference type="Proteomes" id="UP000823749"/>
    </source>
</evidence>
<dbReference type="Proteomes" id="UP000823749">
    <property type="component" value="Chromosome 9"/>
</dbReference>
<keyword evidence="2 4" id="KW-0378">Hydrolase</keyword>
<dbReference type="Pfam" id="PF00149">
    <property type="entry name" value="Metallophos"/>
    <property type="match status" value="1"/>
</dbReference>
<dbReference type="GO" id="GO:0046872">
    <property type="term" value="F:metal ion binding"/>
    <property type="evidence" value="ECO:0007669"/>
    <property type="project" value="UniProtKB-KW"/>
</dbReference>
<feature type="domain" description="Serine/threonine specific protein phosphatases" evidence="5">
    <location>
        <begin position="186"/>
        <end position="191"/>
    </location>
</feature>
<evidence type="ECO:0000256" key="1">
    <source>
        <dbReference type="ARBA" id="ARBA00022723"/>
    </source>
</evidence>
<evidence type="ECO:0000256" key="2">
    <source>
        <dbReference type="ARBA" id="ARBA00022801"/>
    </source>
</evidence>
<dbReference type="InterPro" id="IPR029052">
    <property type="entry name" value="Metallo-depent_PP-like"/>
</dbReference>
<proteinExistence type="inferred from homology"/>
<dbReference type="EC" id="3.1.3.16" evidence="4"/>